<organism evidence="1 2">
    <name type="scientific">Chelonia mydas</name>
    <name type="common">Green sea-turtle</name>
    <name type="synonym">Chelonia agassizi</name>
    <dbReference type="NCBI Taxonomy" id="8469"/>
    <lineage>
        <taxon>Eukaryota</taxon>
        <taxon>Metazoa</taxon>
        <taxon>Chordata</taxon>
        <taxon>Craniata</taxon>
        <taxon>Vertebrata</taxon>
        <taxon>Euteleostomi</taxon>
        <taxon>Archelosauria</taxon>
        <taxon>Testudinata</taxon>
        <taxon>Testudines</taxon>
        <taxon>Cryptodira</taxon>
        <taxon>Durocryptodira</taxon>
        <taxon>Americhelydia</taxon>
        <taxon>Chelonioidea</taxon>
        <taxon>Cheloniidae</taxon>
        <taxon>Chelonia</taxon>
    </lineage>
</organism>
<reference evidence="2" key="1">
    <citation type="journal article" date="2013" name="Nat. Genet.">
        <title>The draft genomes of soft-shell turtle and green sea turtle yield insights into the development and evolution of the turtle-specific body plan.</title>
        <authorList>
            <person name="Wang Z."/>
            <person name="Pascual-Anaya J."/>
            <person name="Zadissa A."/>
            <person name="Li W."/>
            <person name="Niimura Y."/>
            <person name="Huang Z."/>
            <person name="Li C."/>
            <person name="White S."/>
            <person name="Xiong Z."/>
            <person name="Fang D."/>
            <person name="Wang B."/>
            <person name="Ming Y."/>
            <person name="Chen Y."/>
            <person name="Zheng Y."/>
            <person name="Kuraku S."/>
            <person name="Pignatelli M."/>
            <person name="Herrero J."/>
            <person name="Beal K."/>
            <person name="Nozawa M."/>
            <person name="Li Q."/>
            <person name="Wang J."/>
            <person name="Zhang H."/>
            <person name="Yu L."/>
            <person name="Shigenobu S."/>
            <person name="Wang J."/>
            <person name="Liu J."/>
            <person name="Flicek P."/>
            <person name="Searle S."/>
            <person name="Wang J."/>
            <person name="Kuratani S."/>
            <person name="Yin Y."/>
            <person name="Aken B."/>
            <person name="Zhang G."/>
            <person name="Irie N."/>
        </authorList>
    </citation>
    <scope>NUCLEOTIDE SEQUENCE [LARGE SCALE GENOMIC DNA]</scope>
</reference>
<dbReference type="AlphaFoldDB" id="M7AXW6"/>
<keyword evidence="2" id="KW-1185">Reference proteome</keyword>
<gene>
    <name evidence="1" type="ORF">UY3_18323</name>
</gene>
<proteinExistence type="predicted"/>
<protein>
    <submittedName>
        <fullName evidence="1">Uncharacterized protein</fullName>
    </submittedName>
</protein>
<sequence>MASAVIMRRCSWLQSSSHPAENQQPIQDFLFEGTLLFSEQTDVKLHSWKDFRATRKSLGPCAVVPLRKHFSPQQPVHFSALSPYPDLFKKQNRL</sequence>
<evidence type="ECO:0000313" key="1">
    <source>
        <dbReference type="EMBL" id="EMP24628.1"/>
    </source>
</evidence>
<dbReference type="EMBL" id="KB599767">
    <property type="protein sequence ID" value="EMP24628.1"/>
    <property type="molecule type" value="Genomic_DNA"/>
</dbReference>
<accession>M7AXW6</accession>
<dbReference type="Proteomes" id="UP000031443">
    <property type="component" value="Unassembled WGS sequence"/>
</dbReference>
<name>M7AXW6_CHEMY</name>
<evidence type="ECO:0000313" key="2">
    <source>
        <dbReference type="Proteomes" id="UP000031443"/>
    </source>
</evidence>